<dbReference type="AlphaFoldDB" id="A0A6G1PKF9"/>
<evidence type="ECO:0000313" key="3">
    <source>
        <dbReference type="Proteomes" id="UP000503349"/>
    </source>
</evidence>
<evidence type="ECO:0000256" key="1">
    <source>
        <dbReference type="SAM" id="Phobius"/>
    </source>
</evidence>
<keyword evidence="3" id="KW-1185">Reference proteome</keyword>
<accession>A0A6G1PKF9</accession>
<reference evidence="3" key="2">
    <citation type="submission" date="2019-02" db="EMBL/GenBank/DDBJ databases">
        <title>Opniocepnalus argus Var Kimnra genome.</title>
        <authorList>
            <person name="Zhou C."/>
            <person name="Xiao S."/>
        </authorList>
    </citation>
    <scope>NUCLEOTIDE SEQUENCE [LARGE SCALE GENOMIC DNA]</scope>
</reference>
<name>A0A6G1PKF9_CHAAH</name>
<organism evidence="2 3">
    <name type="scientific">Channa argus</name>
    <name type="common">Northern snakehead</name>
    <name type="synonym">Ophicephalus argus</name>
    <dbReference type="NCBI Taxonomy" id="215402"/>
    <lineage>
        <taxon>Eukaryota</taxon>
        <taxon>Metazoa</taxon>
        <taxon>Chordata</taxon>
        <taxon>Craniata</taxon>
        <taxon>Vertebrata</taxon>
        <taxon>Euteleostomi</taxon>
        <taxon>Actinopterygii</taxon>
        <taxon>Neopterygii</taxon>
        <taxon>Teleostei</taxon>
        <taxon>Neoteleostei</taxon>
        <taxon>Acanthomorphata</taxon>
        <taxon>Anabantaria</taxon>
        <taxon>Anabantiformes</taxon>
        <taxon>Channoidei</taxon>
        <taxon>Channidae</taxon>
        <taxon>Channa</taxon>
    </lineage>
</organism>
<keyword evidence="1" id="KW-0472">Membrane</keyword>
<sequence length="82" mass="9388">MNTDIIFIDCCFLFLLFLTLLYKSGINSNTLRLSLFCYKGDTAQTDKTFADQSVLWLLSARMHLDWIGHQQSIHPSTQCLLG</sequence>
<keyword evidence="1" id="KW-1133">Transmembrane helix</keyword>
<gene>
    <name evidence="2" type="ORF">EXN66_Car006297</name>
</gene>
<feature type="transmembrane region" description="Helical" evidence="1">
    <location>
        <begin position="6"/>
        <end position="22"/>
    </location>
</feature>
<reference evidence="2 3" key="1">
    <citation type="submission" date="2019-02" db="EMBL/GenBank/DDBJ databases">
        <title>Opniocepnalus argus genome.</title>
        <authorList>
            <person name="Zhou C."/>
            <person name="Xiao S."/>
        </authorList>
    </citation>
    <scope>NUCLEOTIDE SEQUENCE [LARGE SCALE GENOMIC DNA]</scope>
    <source>
        <strain evidence="2">OARG1902GOOAL</strain>
        <tissue evidence="2">Muscle</tissue>
    </source>
</reference>
<protein>
    <submittedName>
        <fullName evidence="2">Uncharacterized protein</fullName>
    </submittedName>
</protein>
<dbReference type="EMBL" id="CM015717">
    <property type="protein sequence ID" value="KAF3690624.1"/>
    <property type="molecule type" value="Genomic_DNA"/>
</dbReference>
<proteinExistence type="predicted"/>
<evidence type="ECO:0000313" key="2">
    <source>
        <dbReference type="EMBL" id="KAF3690624.1"/>
    </source>
</evidence>
<keyword evidence="1" id="KW-0812">Transmembrane</keyword>
<dbReference type="Proteomes" id="UP000503349">
    <property type="component" value="Chromosome 6"/>
</dbReference>